<evidence type="ECO:0000256" key="11">
    <source>
        <dbReference type="ARBA" id="ARBA00049560"/>
    </source>
</evidence>
<dbReference type="GO" id="GO:0006882">
    <property type="term" value="P:intracellular zinc ion homeostasis"/>
    <property type="evidence" value="ECO:0007669"/>
    <property type="project" value="TreeGrafter"/>
</dbReference>
<comment type="catalytic activity">
    <reaction evidence="10">
        <text>a 1-O-(1Z-alkenyl)-sn-glycero-3-phosphoethanolamine + H2O = a 2,3-saturated aldehyde + sn-glycero-3-phosphoethanolamine</text>
        <dbReference type="Rhea" id="RHEA:16905"/>
        <dbReference type="ChEBI" id="CHEBI:15377"/>
        <dbReference type="ChEBI" id="CHEBI:73359"/>
        <dbReference type="ChEBI" id="CHEBI:77288"/>
        <dbReference type="ChEBI" id="CHEBI:143890"/>
        <dbReference type="EC" id="3.3.2.2"/>
    </reaction>
</comment>
<feature type="domain" description="Cation efflux protein cytoplasmic" evidence="14">
    <location>
        <begin position="258"/>
        <end position="329"/>
    </location>
</feature>
<evidence type="ECO:0000259" key="13">
    <source>
        <dbReference type="Pfam" id="PF01545"/>
    </source>
</evidence>
<comment type="similarity">
    <text evidence="2">Belongs to the TMEM86 family.</text>
</comment>
<dbReference type="Pfam" id="PF01545">
    <property type="entry name" value="Cation_efflux"/>
    <property type="match status" value="1"/>
</dbReference>
<feature type="transmembrane region" description="Helical" evidence="12">
    <location>
        <begin position="12"/>
        <end position="31"/>
    </location>
</feature>
<keyword evidence="8 12" id="KW-0472">Membrane</keyword>
<dbReference type="Gene3D" id="1.20.1510.10">
    <property type="entry name" value="Cation efflux protein transmembrane domain"/>
    <property type="match status" value="1"/>
</dbReference>
<protein>
    <recommendedName>
        <fullName evidence="9">lysoplasmalogenase</fullName>
        <ecNumber evidence="9">3.3.2.2</ecNumber>
    </recommendedName>
</protein>
<dbReference type="GO" id="GO:0005385">
    <property type="term" value="F:zinc ion transmembrane transporter activity"/>
    <property type="evidence" value="ECO:0007669"/>
    <property type="project" value="TreeGrafter"/>
</dbReference>
<dbReference type="GO" id="GO:0010312">
    <property type="term" value="P:detoxification of zinc ion"/>
    <property type="evidence" value="ECO:0007669"/>
    <property type="project" value="TreeGrafter"/>
</dbReference>
<feature type="transmembrane region" description="Helical" evidence="12">
    <location>
        <begin position="447"/>
        <end position="465"/>
    </location>
</feature>
<accession>A0A195CUU3</accession>
<feature type="domain" description="Cation efflux protein transmembrane" evidence="13">
    <location>
        <begin position="12"/>
        <end position="252"/>
    </location>
</feature>
<feature type="transmembrane region" description="Helical" evidence="12">
    <location>
        <begin position="414"/>
        <end position="435"/>
    </location>
</feature>
<keyword evidence="7 12" id="KW-1133">Transmembrane helix</keyword>
<dbReference type="InterPro" id="IPR027470">
    <property type="entry name" value="Cation_efflux_CTD"/>
</dbReference>
<dbReference type="InterPro" id="IPR027469">
    <property type="entry name" value="Cation_efflux_TMD_sf"/>
</dbReference>
<evidence type="ECO:0000256" key="9">
    <source>
        <dbReference type="ARBA" id="ARBA00035673"/>
    </source>
</evidence>
<evidence type="ECO:0000256" key="8">
    <source>
        <dbReference type="ARBA" id="ARBA00023136"/>
    </source>
</evidence>
<feature type="transmembrane region" description="Helical" evidence="12">
    <location>
        <begin position="378"/>
        <end position="402"/>
    </location>
</feature>
<keyword evidence="16" id="KW-1185">Reference proteome</keyword>
<dbReference type="InterPro" id="IPR058533">
    <property type="entry name" value="Cation_efflux_TM"/>
</dbReference>
<dbReference type="PANTHER" id="PTHR45820">
    <property type="entry name" value="FI23527P1"/>
    <property type="match status" value="1"/>
</dbReference>
<reference evidence="15 16" key="1">
    <citation type="submission" date="2016-03" db="EMBL/GenBank/DDBJ databases">
        <title>Cyphomyrmex costatus WGS genome.</title>
        <authorList>
            <person name="Nygaard S."/>
            <person name="Hu H."/>
            <person name="Boomsma J."/>
            <person name="Zhang G."/>
        </authorList>
    </citation>
    <scope>NUCLEOTIDE SEQUENCE [LARGE SCALE GENOMIC DNA]</scope>
    <source>
        <strain evidence="15">MS0001</strain>
        <tissue evidence="15">Whole body</tissue>
    </source>
</reference>
<dbReference type="GO" id="GO:0047408">
    <property type="term" value="F:alkenylglycerophosphocholine hydrolase activity"/>
    <property type="evidence" value="ECO:0007669"/>
    <property type="project" value="UniProtKB-EC"/>
</dbReference>
<dbReference type="STRING" id="456900.A0A195CUU3"/>
<dbReference type="EC" id="3.3.2.2" evidence="9"/>
<keyword evidence="4" id="KW-0813">Transport</keyword>
<proteinExistence type="inferred from homology"/>
<comment type="subcellular location">
    <subcellularLocation>
        <location evidence="1">Membrane</location>
        <topology evidence="1">Multi-pass membrane protein</topology>
    </subcellularLocation>
</comment>
<comment type="catalytic activity">
    <reaction evidence="11">
        <text>a 1-O-(1Z-alkenyl)-sn-glycero-3-phosphocholine + H2O = a 2,3-saturated aldehyde + sn-glycerol 3-phosphocholine</text>
        <dbReference type="Rhea" id="RHEA:22544"/>
        <dbReference type="ChEBI" id="CHEBI:15377"/>
        <dbReference type="ChEBI" id="CHEBI:16870"/>
        <dbReference type="ChEBI" id="CHEBI:73359"/>
        <dbReference type="ChEBI" id="CHEBI:77287"/>
        <dbReference type="EC" id="3.3.2.2"/>
    </reaction>
</comment>
<dbReference type="InterPro" id="IPR002524">
    <property type="entry name" value="Cation_efflux"/>
</dbReference>
<dbReference type="Proteomes" id="UP000078542">
    <property type="component" value="Unassembled WGS sequence"/>
</dbReference>
<dbReference type="InterPro" id="IPR036837">
    <property type="entry name" value="Cation_efflux_CTD_sf"/>
</dbReference>
<sequence>MGRYTGKKCRLLTMLWLTALFFLVEIVVGYVTNSMALIADSFHMLSDVAALVVAFLSVKMSPKKWSKNTFGWARAEVLGALVNAVFLVALCFSITVEACKRFIEVEEIHEAKLLVGVGALGLLVNVIGLCLFHEHGSAHGHSHGISRSHNRLSTLVGTDDNENDEAYRPSTPQVKRAHGHSHDASQMNMRGVFLHVLSDALGSVIVIVSALIVWLTKWKYRFYIDPALSLLLVILILRSVWPLLQESALILLQTVPTHIQVDAIQQRLLENVDGVLAVHEFHVWQLAGDRIIASAHIRCRNLSEYMKIAEQVKEFFHNEGIHSTTIQPEFIDYHSNSEIKETPTEDCVLDCPKTDKPCNHATCCGPSKQVIICALMPGLNGILTIGVPIYTVLLTTMAWRAISRVQFFGELWTWTKLCSCIGSICFVISDTLLGFHYFHSPLPYSQVSIMLTYYAAQLGIALSAVDSKNNSNNRVPASKG</sequence>
<feature type="transmembrane region" description="Helical" evidence="12">
    <location>
        <begin position="227"/>
        <end position="244"/>
    </location>
</feature>
<dbReference type="AlphaFoldDB" id="A0A195CUU3"/>
<evidence type="ECO:0000256" key="12">
    <source>
        <dbReference type="SAM" id="Phobius"/>
    </source>
</evidence>
<evidence type="ECO:0000256" key="10">
    <source>
        <dbReference type="ARBA" id="ARBA00049458"/>
    </source>
</evidence>
<evidence type="ECO:0000256" key="3">
    <source>
        <dbReference type="ARBA" id="ARBA00008873"/>
    </source>
</evidence>
<evidence type="ECO:0000259" key="14">
    <source>
        <dbReference type="Pfam" id="PF16916"/>
    </source>
</evidence>
<evidence type="ECO:0000256" key="2">
    <source>
        <dbReference type="ARBA" id="ARBA00007375"/>
    </source>
</evidence>
<evidence type="ECO:0000256" key="4">
    <source>
        <dbReference type="ARBA" id="ARBA00022448"/>
    </source>
</evidence>
<evidence type="ECO:0000313" key="16">
    <source>
        <dbReference type="Proteomes" id="UP000078542"/>
    </source>
</evidence>
<evidence type="ECO:0000256" key="7">
    <source>
        <dbReference type="ARBA" id="ARBA00022989"/>
    </source>
</evidence>
<dbReference type="Pfam" id="PF07947">
    <property type="entry name" value="YhhN"/>
    <property type="match status" value="1"/>
</dbReference>
<feature type="transmembrane region" description="Helical" evidence="12">
    <location>
        <begin position="77"/>
        <end position="96"/>
    </location>
</feature>
<organism evidence="15 16">
    <name type="scientific">Cyphomyrmex costatus</name>
    <dbReference type="NCBI Taxonomy" id="456900"/>
    <lineage>
        <taxon>Eukaryota</taxon>
        <taxon>Metazoa</taxon>
        <taxon>Ecdysozoa</taxon>
        <taxon>Arthropoda</taxon>
        <taxon>Hexapoda</taxon>
        <taxon>Insecta</taxon>
        <taxon>Pterygota</taxon>
        <taxon>Neoptera</taxon>
        <taxon>Endopterygota</taxon>
        <taxon>Hymenoptera</taxon>
        <taxon>Apocrita</taxon>
        <taxon>Aculeata</taxon>
        <taxon>Formicoidea</taxon>
        <taxon>Formicidae</taxon>
        <taxon>Myrmicinae</taxon>
        <taxon>Cyphomyrmex</taxon>
    </lineage>
</organism>
<dbReference type="SUPFAM" id="SSF161111">
    <property type="entry name" value="Cation efflux protein transmembrane domain-like"/>
    <property type="match status" value="1"/>
</dbReference>
<name>A0A195CUU3_9HYME</name>
<dbReference type="InterPro" id="IPR012506">
    <property type="entry name" value="TMEM86B-like"/>
</dbReference>
<evidence type="ECO:0000313" key="15">
    <source>
        <dbReference type="EMBL" id="KYN04453.1"/>
    </source>
</evidence>
<evidence type="ECO:0000256" key="1">
    <source>
        <dbReference type="ARBA" id="ARBA00004141"/>
    </source>
</evidence>
<dbReference type="Pfam" id="PF16916">
    <property type="entry name" value="ZT_dimer"/>
    <property type="match status" value="1"/>
</dbReference>
<feature type="transmembrane region" description="Helical" evidence="12">
    <location>
        <begin position="111"/>
        <end position="132"/>
    </location>
</feature>
<dbReference type="PANTHER" id="PTHR45820:SF4">
    <property type="entry name" value="ZINC TRANSPORTER 63C, ISOFORM F"/>
    <property type="match status" value="1"/>
</dbReference>
<dbReference type="SUPFAM" id="SSF160240">
    <property type="entry name" value="Cation efflux protein cytoplasmic domain-like"/>
    <property type="match status" value="1"/>
</dbReference>
<evidence type="ECO:0000256" key="6">
    <source>
        <dbReference type="ARBA" id="ARBA00022833"/>
    </source>
</evidence>
<gene>
    <name evidence="15" type="ORF">ALC62_04677</name>
</gene>
<keyword evidence="6" id="KW-0862">Zinc</keyword>
<dbReference type="EMBL" id="KQ977276">
    <property type="protein sequence ID" value="KYN04453.1"/>
    <property type="molecule type" value="Genomic_DNA"/>
</dbReference>
<keyword evidence="5 12" id="KW-0812">Transmembrane</keyword>
<evidence type="ECO:0000256" key="5">
    <source>
        <dbReference type="ARBA" id="ARBA00022692"/>
    </source>
</evidence>
<feature type="transmembrane region" description="Helical" evidence="12">
    <location>
        <begin position="192"/>
        <end position="215"/>
    </location>
</feature>
<dbReference type="NCBIfam" id="TIGR01297">
    <property type="entry name" value="CDF"/>
    <property type="match status" value="1"/>
</dbReference>
<dbReference type="GO" id="GO:0016020">
    <property type="term" value="C:membrane"/>
    <property type="evidence" value="ECO:0007669"/>
    <property type="project" value="UniProtKB-SubCell"/>
</dbReference>
<comment type="similarity">
    <text evidence="3">Belongs to the cation diffusion facilitator (CDF) transporter (TC 2.A.4) family. SLC30A subfamily.</text>
</comment>